<dbReference type="PANTHER" id="PTHR30273:SF2">
    <property type="entry name" value="PROTEIN FECR"/>
    <property type="match status" value="1"/>
</dbReference>
<feature type="domain" description="FecR protein" evidence="2">
    <location>
        <begin position="117"/>
        <end position="203"/>
    </location>
</feature>
<evidence type="ECO:0000313" key="5">
    <source>
        <dbReference type="Proteomes" id="UP001165489"/>
    </source>
</evidence>
<dbReference type="InterPro" id="IPR032508">
    <property type="entry name" value="FecR_C"/>
</dbReference>
<keyword evidence="1" id="KW-0472">Membrane</keyword>
<keyword evidence="5" id="KW-1185">Reference proteome</keyword>
<protein>
    <submittedName>
        <fullName evidence="4">FecR domain-containing protein</fullName>
    </submittedName>
</protein>
<accession>A0ABS9UWF9</accession>
<dbReference type="PANTHER" id="PTHR30273">
    <property type="entry name" value="PERIPLASMIC SIGNAL SENSOR AND SIGMA FACTOR ACTIVATOR FECR-RELATED"/>
    <property type="match status" value="1"/>
</dbReference>
<proteinExistence type="predicted"/>
<gene>
    <name evidence="4" type="ORF">MM239_03795</name>
</gene>
<dbReference type="Pfam" id="PF04773">
    <property type="entry name" value="FecR"/>
    <property type="match status" value="1"/>
</dbReference>
<dbReference type="EMBL" id="JAKZGP010000005">
    <property type="protein sequence ID" value="MCH7408506.1"/>
    <property type="molecule type" value="Genomic_DNA"/>
</dbReference>
<keyword evidence="1" id="KW-0812">Transmembrane</keyword>
<dbReference type="PIRSF" id="PIRSF018266">
    <property type="entry name" value="FecR"/>
    <property type="match status" value="1"/>
</dbReference>
<keyword evidence="1" id="KW-1133">Transmembrane helix</keyword>
<dbReference type="Gene3D" id="3.55.50.30">
    <property type="match status" value="1"/>
</dbReference>
<organism evidence="4 5">
    <name type="scientific">Belliella filtrata</name>
    <dbReference type="NCBI Taxonomy" id="2923435"/>
    <lineage>
        <taxon>Bacteria</taxon>
        <taxon>Pseudomonadati</taxon>
        <taxon>Bacteroidota</taxon>
        <taxon>Cytophagia</taxon>
        <taxon>Cytophagales</taxon>
        <taxon>Cyclobacteriaceae</taxon>
        <taxon>Belliella</taxon>
    </lineage>
</organism>
<dbReference type="Pfam" id="PF16344">
    <property type="entry name" value="FecR_C"/>
    <property type="match status" value="1"/>
</dbReference>
<dbReference type="Gene3D" id="2.60.120.1440">
    <property type="match status" value="1"/>
</dbReference>
<dbReference type="Proteomes" id="UP001165489">
    <property type="component" value="Unassembled WGS sequence"/>
</dbReference>
<evidence type="ECO:0000259" key="2">
    <source>
        <dbReference type="Pfam" id="PF04773"/>
    </source>
</evidence>
<feature type="domain" description="Protein FecR C-terminal" evidence="3">
    <location>
        <begin position="247"/>
        <end position="314"/>
    </location>
</feature>
<evidence type="ECO:0000313" key="4">
    <source>
        <dbReference type="EMBL" id="MCH7408506.1"/>
    </source>
</evidence>
<comment type="caution">
    <text evidence="4">The sequence shown here is derived from an EMBL/GenBank/DDBJ whole genome shotgun (WGS) entry which is preliminary data.</text>
</comment>
<feature type="transmembrane region" description="Helical" evidence="1">
    <location>
        <begin position="73"/>
        <end position="92"/>
    </location>
</feature>
<dbReference type="InterPro" id="IPR006860">
    <property type="entry name" value="FecR"/>
</dbReference>
<sequence>MHQNILRLLHKLFQGKANPDEIEQINKWYEAFDKEEDTSITDHQNRTKTQIKAALYQNILQRIDHKKANRRRVIRLITTLAACISIGFYGLFNILNQTEAQENMLIHEVLTFSNEEGMIKMIKLPDGSKVYLHHNSEIEVNPDFSNSRSISLKGKAFFDVVPNPSLPFVIKTENLETKVLGTSFSISAYQGMPESVGVKTGKVAVSSNDNQYHELTQNDLLQFESAKVALSKIQKPDLFFGWTEQTLVLIDSDIDSLVKSIAAWYGVSVAYEKPNQHNCKVTGTYQKLSLDEMLQALEFIIPLQYEINGKEVNINFSECK</sequence>
<dbReference type="RefSeq" id="WP_241346729.1">
    <property type="nucleotide sequence ID" value="NZ_JAKZGP010000005.1"/>
</dbReference>
<evidence type="ECO:0000256" key="1">
    <source>
        <dbReference type="SAM" id="Phobius"/>
    </source>
</evidence>
<evidence type="ECO:0000259" key="3">
    <source>
        <dbReference type="Pfam" id="PF16344"/>
    </source>
</evidence>
<dbReference type="InterPro" id="IPR012373">
    <property type="entry name" value="Ferrdict_sens_TM"/>
</dbReference>
<name>A0ABS9UWF9_9BACT</name>
<reference evidence="4" key="1">
    <citation type="submission" date="2022-03" db="EMBL/GenBank/DDBJ databases">
        <title>De novo assembled genomes of Belliella spp. (Cyclobacteriaceae) strains.</title>
        <authorList>
            <person name="Szabo A."/>
            <person name="Korponai K."/>
            <person name="Felfoldi T."/>
        </authorList>
    </citation>
    <scope>NUCLEOTIDE SEQUENCE</scope>
    <source>
        <strain evidence="4">DSM 111904</strain>
    </source>
</reference>